<protein>
    <submittedName>
        <fullName evidence="1">Uncharacterized protein</fullName>
    </submittedName>
</protein>
<comment type="caution">
    <text evidence="1">The sequence shown here is derived from an EMBL/GenBank/DDBJ whole genome shotgun (WGS) entry which is preliminary data.</text>
</comment>
<dbReference type="AlphaFoldDB" id="A0A0F5Y7T0"/>
<organism evidence="1 2">
    <name type="scientific">Limnoraphis robusta CS-951</name>
    <dbReference type="NCBI Taxonomy" id="1637645"/>
    <lineage>
        <taxon>Bacteria</taxon>
        <taxon>Bacillati</taxon>
        <taxon>Cyanobacteriota</taxon>
        <taxon>Cyanophyceae</taxon>
        <taxon>Oscillatoriophycideae</taxon>
        <taxon>Oscillatoriales</taxon>
        <taxon>Sirenicapillariaceae</taxon>
        <taxon>Limnoraphis</taxon>
    </lineage>
</organism>
<dbReference type="EMBL" id="LATL02000150">
    <property type="protein sequence ID" value="KKD34808.1"/>
    <property type="molecule type" value="Genomic_DNA"/>
</dbReference>
<dbReference type="Proteomes" id="UP000033607">
    <property type="component" value="Unassembled WGS sequence"/>
</dbReference>
<accession>A0A0F5Y7T0</accession>
<gene>
    <name evidence="1" type="ORF">WN50_28840</name>
</gene>
<evidence type="ECO:0000313" key="2">
    <source>
        <dbReference type="Proteomes" id="UP000033607"/>
    </source>
</evidence>
<evidence type="ECO:0000313" key="1">
    <source>
        <dbReference type="EMBL" id="KKD34808.1"/>
    </source>
</evidence>
<reference evidence="1 2" key="1">
    <citation type="submission" date="2015-06" db="EMBL/GenBank/DDBJ databases">
        <title>Draft genome assembly of filamentous brackish cyanobacterium Limnoraphis robusta strain CS-951.</title>
        <authorList>
            <person name="Willis A."/>
            <person name="Parks M."/>
            <person name="Burford M.A."/>
        </authorList>
    </citation>
    <scope>NUCLEOTIDE SEQUENCE [LARGE SCALE GENOMIC DNA]</scope>
    <source>
        <strain evidence="1 2">CS-951</strain>
    </source>
</reference>
<sequence>MIQFLLGNAFMLALWLWVKAASIPVGQLASQHIDKVARMYSKTEIWDETLAISFAKVSAIVKEID</sequence>
<name>A0A0F5Y7T0_9CYAN</name>
<proteinExistence type="predicted"/>
<dbReference type="RefSeq" id="WP_046282065.1">
    <property type="nucleotide sequence ID" value="NZ_LATL02000150.1"/>
</dbReference>